<feature type="domain" description="SLH" evidence="2">
    <location>
        <begin position="1018"/>
        <end position="1070"/>
    </location>
</feature>
<dbReference type="PROSITE" id="PS51272">
    <property type="entry name" value="SLH"/>
    <property type="match status" value="3"/>
</dbReference>
<dbReference type="PANTHER" id="PTHR42678:SF34">
    <property type="entry name" value="OS04G0183300 PROTEIN"/>
    <property type="match status" value="1"/>
</dbReference>
<dbReference type="Gene3D" id="3.90.1300.10">
    <property type="entry name" value="Amidase signature (AS) domain"/>
    <property type="match status" value="1"/>
</dbReference>
<dbReference type="Pfam" id="PF00395">
    <property type="entry name" value="SLH"/>
    <property type="match status" value="3"/>
</dbReference>
<protein>
    <recommendedName>
        <fullName evidence="2">SLH domain-containing protein</fullName>
    </recommendedName>
</protein>
<evidence type="ECO:0000259" key="2">
    <source>
        <dbReference type="PROSITE" id="PS51272"/>
    </source>
</evidence>
<dbReference type="SUPFAM" id="SSF75304">
    <property type="entry name" value="Amidase signature (AS) enzymes"/>
    <property type="match status" value="1"/>
</dbReference>
<feature type="region of interest" description="Disordered" evidence="1">
    <location>
        <begin position="836"/>
        <end position="905"/>
    </location>
</feature>
<dbReference type="Proteomes" id="UP000683139">
    <property type="component" value="Unassembled WGS sequence"/>
</dbReference>
<evidence type="ECO:0000313" key="4">
    <source>
        <dbReference type="Proteomes" id="UP000683139"/>
    </source>
</evidence>
<dbReference type="AlphaFoldDB" id="A0A919YX07"/>
<dbReference type="Pfam" id="PF01425">
    <property type="entry name" value="Amidase"/>
    <property type="match status" value="1"/>
</dbReference>
<name>A0A919YX07_9BACL</name>
<keyword evidence="4" id="KW-1185">Reference proteome</keyword>
<gene>
    <name evidence="3" type="ORF">J40TS1_39750</name>
</gene>
<evidence type="ECO:0000256" key="1">
    <source>
        <dbReference type="SAM" id="MobiDB-lite"/>
    </source>
</evidence>
<dbReference type="PANTHER" id="PTHR42678">
    <property type="entry name" value="AMIDASE"/>
    <property type="match status" value="1"/>
</dbReference>
<dbReference type="EMBL" id="BOSE01000008">
    <property type="protein sequence ID" value="GIP18333.1"/>
    <property type="molecule type" value="Genomic_DNA"/>
</dbReference>
<dbReference type="InterPro" id="IPR036928">
    <property type="entry name" value="AS_sf"/>
</dbReference>
<feature type="domain" description="SLH" evidence="2">
    <location>
        <begin position="896"/>
        <end position="953"/>
    </location>
</feature>
<dbReference type="InterPro" id="IPR023631">
    <property type="entry name" value="Amidase_dom"/>
</dbReference>
<reference evidence="3" key="1">
    <citation type="submission" date="2021-03" db="EMBL/GenBank/DDBJ databases">
        <title>Antimicrobial resistance genes in bacteria isolated from Japanese honey, and their potential for conferring macrolide and lincosamide resistance in the American foulbrood pathogen Paenibacillus larvae.</title>
        <authorList>
            <person name="Okamoto M."/>
            <person name="Kumagai M."/>
            <person name="Kanamori H."/>
            <person name="Takamatsu D."/>
        </authorList>
    </citation>
    <scope>NUCLEOTIDE SEQUENCE</scope>
    <source>
        <strain evidence="3">J40TS1</strain>
    </source>
</reference>
<organism evidence="3 4">
    <name type="scientific">Paenibacillus montaniterrae</name>
    <dbReference type="NCBI Taxonomy" id="429341"/>
    <lineage>
        <taxon>Bacteria</taxon>
        <taxon>Bacillati</taxon>
        <taxon>Bacillota</taxon>
        <taxon>Bacilli</taxon>
        <taxon>Bacillales</taxon>
        <taxon>Paenibacillaceae</taxon>
        <taxon>Paenibacillus</taxon>
    </lineage>
</organism>
<feature type="compositionally biased region" description="Low complexity" evidence="1">
    <location>
        <begin position="10"/>
        <end position="22"/>
    </location>
</feature>
<comment type="caution">
    <text evidence="3">The sequence shown here is derived from an EMBL/GenBank/DDBJ whole genome shotgun (WGS) entry which is preliminary data.</text>
</comment>
<feature type="domain" description="SLH" evidence="2">
    <location>
        <begin position="954"/>
        <end position="1017"/>
    </location>
</feature>
<dbReference type="InterPro" id="IPR001119">
    <property type="entry name" value="SLH_dom"/>
</dbReference>
<evidence type="ECO:0000313" key="3">
    <source>
        <dbReference type="EMBL" id="GIP18333.1"/>
    </source>
</evidence>
<feature type="compositionally biased region" description="Acidic residues" evidence="1">
    <location>
        <begin position="884"/>
        <end position="897"/>
    </location>
</feature>
<proteinExistence type="predicted"/>
<sequence>MINLKDAFKSTTRNVTSSSSPSERSHTKLNWSKKKALAATLALSVVMTGVLPFQSANALTNLTSESGTVWEFHDSFAPNLDTGSLRRIVSTQAQGFGNIFVQVSSTPEPIMNGQMMRGFGLEFDNVNSFNTTQSVNLGEVLITRNIYFDSTHNKTRFFDSFTNTTGAAVTVDVSFGGSLGYGTGEYASQVKATSSEDLTITPEDSWVLIGNNREGDLPVGIVLGSSAPFEGALTGTGNQQKNPFTTPLATSGNDANFYGFIHSLTIEPGETKSLARYVLVGQTGEAGVASTVTALGELTTQPDVTNLSEAQICTISNWDLSAIAGVDVDACEAVTRLDIPAAPALPKLVTSSPYDVINKSIAEMQADMEKGITTSEQITRAYLDRITAYDLGQLGFHSFLHVSESAIEQAKAADLARREGRTGELLGIPIAIKDIYDTKDMPTTGGSRALEGWQPKSDAYQVEKLREAGAVIIGKVNTSEFANSGSFSESGWMQTWNALYPSKTSFGSSGGSAVSVSANFAAAAMGSQTGVSLYAPSVGASLTTFRGTDGMASTRGVMPLTWGQDYAGPIARTVTDLAYLLNATTGTDPLDMLTVDADAKRPADWTEALQLDALQGKRIGYIPSSFVSSFADDGTGQAVMDKFSELEAAGATMVEMSAPPSAPQRPSGINGSTEGWARYIELHDDFPYENGDRLLASDKVLSYNQRNYTERPRMTESEVQAYIEYRTAYKEVIKQWMDEYDVDSVVYAGFISDVYNNDGATSQLSSDRATGVLTSNVGLPTVVVPVGVSPSGYSIAMQLVGRAWDDANILGMGYALEQQTKARLLTQFAPALTYVDGSAPTNPGGGNGGGTTPPPSGGNNGGGSTPPPSGGDNNGGPTTPPGDDATETPQDEQDPTEEISFTDTEGHWAKANIDLLISKGLLSGYPDGSFRPDHSLTRAESIKVIATYLGLEGQASSFTDVPASHWASSYIGAAFQSGLMQGYSDGSFRPNDMISRAELAALMTRAFKLEGNGAASFKDVSTSAWSYAYIDALAAHEIVTGYADGTFKPNQAITRAEFATIMTRLLQALQ</sequence>
<accession>A0A919YX07</accession>
<feature type="region of interest" description="Disordered" evidence="1">
    <location>
        <begin position="1"/>
        <end position="28"/>
    </location>
</feature>
<dbReference type="RefSeq" id="WP_246563781.1">
    <property type="nucleotide sequence ID" value="NZ_BOSE01000008.1"/>
</dbReference>